<dbReference type="SMART" id="SM00256">
    <property type="entry name" value="FBOX"/>
    <property type="match status" value="1"/>
</dbReference>
<dbReference type="InterPro" id="IPR011043">
    <property type="entry name" value="Gal_Oxase/kelch_b-propeller"/>
</dbReference>
<gene>
    <name evidence="4" type="ORF">DCAR_0418053</name>
</gene>
<reference evidence="4" key="1">
    <citation type="journal article" date="2016" name="Nat. Genet.">
        <title>A high-quality carrot genome assembly provides new insights into carotenoid accumulation and asterid genome evolution.</title>
        <authorList>
            <person name="Iorizzo M."/>
            <person name="Ellison S."/>
            <person name="Senalik D."/>
            <person name="Zeng P."/>
            <person name="Satapoomin P."/>
            <person name="Huang J."/>
            <person name="Bowman M."/>
            <person name="Iovene M."/>
            <person name="Sanseverino W."/>
            <person name="Cavagnaro P."/>
            <person name="Yildiz M."/>
            <person name="Macko-Podgorni A."/>
            <person name="Moranska E."/>
            <person name="Grzebelus E."/>
            <person name="Grzebelus D."/>
            <person name="Ashrafi H."/>
            <person name="Zheng Z."/>
            <person name="Cheng S."/>
            <person name="Spooner D."/>
            <person name="Van Deynze A."/>
            <person name="Simon P."/>
        </authorList>
    </citation>
    <scope>NUCLEOTIDE SEQUENCE</scope>
    <source>
        <tissue evidence="4">Leaf</tissue>
    </source>
</reference>
<sequence length="415" mass="47557">MLKEDTLPMLPEDILLEILYRLPVASLIRFRSVCKTWYHIIATPSFAKSHLACQKTSSSNKYILYNDNHLCTLLTNSDPLFDSTKHSKLYYTPELFGKDVTCDSWDLEIQGACHGLLCLSQQCYHIGNDIHLWNPICRKAKKLPQLEISIKDKFGFNLRAGVIFGYYCDDYKVIVIAYVNSTFIISVYSLSTNSWNTIQTNFYLEEKYNYRFVLATKFVDGTAYMLTCNKLVICYELSNKSIRVIKLPEEFCACGITLEAYGETIAVLGQEKSYLTMWILRDKSSLSPWEKKFNIAVHEVSNYQAVGFLNNGKYLLRTFELEGDSCVTKLFDSCVTKLFLCDTEIPNITEFRSFTESTSCLGLPPKYPTVQGRIDSNFVESLLLLNEDDLHPFSQTEMDSTCSSTLFTLQWCTTD</sequence>
<dbReference type="EMBL" id="CP093346">
    <property type="protein sequence ID" value="WOG98709.1"/>
    <property type="molecule type" value="Genomic_DNA"/>
</dbReference>
<proteinExistence type="predicted"/>
<keyword evidence="1" id="KW-0880">Kelch repeat</keyword>
<organism evidence="4 5">
    <name type="scientific">Daucus carota subsp. sativus</name>
    <name type="common">Carrot</name>
    <dbReference type="NCBI Taxonomy" id="79200"/>
    <lineage>
        <taxon>Eukaryota</taxon>
        <taxon>Viridiplantae</taxon>
        <taxon>Streptophyta</taxon>
        <taxon>Embryophyta</taxon>
        <taxon>Tracheophyta</taxon>
        <taxon>Spermatophyta</taxon>
        <taxon>Magnoliopsida</taxon>
        <taxon>eudicotyledons</taxon>
        <taxon>Gunneridae</taxon>
        <taxon>Pentapetalae</taxon>
        <taxon>asterids</taxon>
        <taxon>campanulids</taxon>
        <taxon>Apiales</taxon>
        <taxon>Apiaceae</taxon>
        <taxon>Apioideae</taxon>
        <taxon>Scandiceae</taxon>
        <taxon>Daucinae</taxon>
        <taxon>Daucus</taxon>
        <taxon>Daucus sect. Daucus</taxon>
    </lineage>
</organism>
<keyword evidence="5" id="KW-1185">Reference proteome</keyword>
<dbReference type="InterPro" id="IPR001810">
    <property type="entry name" value="F-box_dom"/>
</dbReference>
<dbReference type="AlphaFoldDB" id="A0AAF0WZV0"/>
<dbReference type="SUPFAM" id="SSF50965">
    <property type="entry name" value="Galactose oxidase, central domain"/>
    <property type="match status" value="1"/>
</dbReference>
<dbReference type="InterPro" id="IPR013187">
    <property type="entry name" value="F-box-assoc_dom_typ3"/>
</dbReference>
<reference evidence="4" key="2">
    <citation type="submission" date="2022-03" db="EMBL/GenBank/DDBJ databases">
        <title>Draft title - Genomic analysis of global carrot germplasm unveils the trajectory of domestication and the origin of high carotenoid orange carrot.</title>
        <authorList>
            <person name="Iorizzo M."/>
            <person name="Ellison S."/>
            <person name="Senalik D."/>
            <person name="Macko-Podgorni A."/>
            <person name="Grzebelus D."/>
            <person name="Bostan H."/>
            <person name="Rolling W."/>
            <person name="Curaba J."/>
            <person name="Simon P."/>
        </authorList>
    </citation>
    <scope>NUCLEOTIDE SEQUENCE</scope>
    <source>
        <tissue evidence="4">Leaf</tissue>
    </source>
</reference>
<dbReference type="PROSITE" id="PS50181">
    <property type="entry name" value="FBOX"/>
    <property type="match status" value="1"/>
</dbReference>
<dbReference type="FunFam" id="1.20.1280.50:FF:000008">
    <property type="entry name" value="F-box only protein 6"/>
    <property type="match status" value="1"/>
</dbReference>
<accession>A0AAF0WZV0</accession>
<dbReference type="PANTHER" id="PTHR31672:SF10">
    <property type="entry name" value="F-BOX DOMAIN-CONTAINING PROTEIN"/>
    <property type="match status" value="1"/>
</dbReference>
<evidence type="ECO:0000256" key="2">
    <source>
        <dbReference type="ARBA" id="ARBA00022737"/>
    </source>
</evidence>
<evidence type="ECO:0000256" key="1">
    <source>
        <dbReference type="ARBA" id="ARBA00022441"/>
    </source>
</evidence>
<dbReference type="InterPro" id="IPR036047">
    <property type="entry name" value="F-box-like_dom_sf"/>
</dbReference>
<dbReference type="Proteomes" id="UP000077755">
    <property type="component" value="Chromosome 4"/>
</dbReference>
<dbReference type="PANTHER" id="PTHR31672">
    <property type="entry name" value="BNACNNG10540D PROTEIN"/>
    <property type="match status" value="1"/>
</dbReference>
<feature type="domain" description="F-box" evidence="3">
    <location>
        <begin position="4"/>
        <end position="50"/>
    </location>
</feature>
<dbReference type="Pfam" id="PF08268">
    <property type="entry name" value="FBA_3"/>
    <property type="match status" value="1"/>
</dbReference>
<dbReference type="Gene3D" id="1.20.1280.50">
    <property type="match status" value="1"/>
</dbReference>
<dbReference type="InterPro" id="IPR050796">
    <property type="entry name" value="SCF_F-box_component"/>
</dbReference>
<evidence type="ECO:0000313" key="5">
    <source>
        <dbReference type="Proteomes" id="UP000077755"/>
    </source>
</evidence>
<dbReference type="NCBIfam" id="TIGR01640">
    <property type="entry name" value="F_box_assoc_1"/>
    <property type="match status" value="1"/>
</dbReference>
<name>A0AAF0WZV0_DAUCS</name>
<dbReference type="Pfam" id="PF00646">
    <property type="entry name" value="F-box"/>
    <property type="match status" value="1"/>
</dbReference>
<evidence type="ECO:0000259" key="3">
    <source>
        <dbReference type="PROSITE" id="PS50181"/>
    </source>
</evidence>
<dbReference type="InterPro" id="IPR017451">
    <property type="entry name" value="F-box-assoc_interact_dom"/>
</dbReference>
<protein>
    <recommendedName>
        <fullName evidence="3">F-box domain-containing protein</fullName>
    </recommendedName>
</protein>
<keyword evidence="2" id="KW-0677">Repeat</keyword>
<dbReference type="CDD" id="cd22157">
    <property type="entry name" value="F-box_AtFBW1-like"/>
    <property type="match status" value="1"/>
</dbReference>
<dbReference type="SUPFAM" id="SSF81383">
    <property type="entry name" value="F-box domain"/>
    <property type="match status" value="1"/>
</dbReference>
<evidence type="ECO:0000313" key="4">
    <source>
        <dbReference type="EMBL" id="WOG98709.1"/>
    </source>
</evidence>